<dbReference type="EMBL" id="MG973030">
    <property type="protein sequence ID" value="AVO22979.1"/>
    <property type="molecule type" value="Genomic_DNA"/>
</dbReference>
<dbReference type="RefSeq" id="YP_009837741.1">
    <property type="nucleotide sequence ID" value="NC_048702.1"/>
</dbReference>
<proteinExistence type="predicted"/>
<dbReference type="KEGG" id="vg:55607934"/>
<reference evidence="1 2" key="1">
    <citation type="submission" date="2018-02" db="EMBL/GenBank/DDBJ databases">
        <title>Complete Genome Sequences of Erwinia amylovora Phages vB_EamP-S2 and vB_EamM-Bue1.</title>
        <authorList>
            <person name="Knecht L.E."/>
        </authorList>
    </citation>
    <scope>NUCLEOTIDE SEQUENCE [LARGE SCALE GENOMIC DNA]</scope>
</reference>
<dbReference type="Proteomes" id="UP000242372">
    <property type="component" value="Segment"/>
</dbReference>
<organism evidence="1 2">
    <name type="scientific">Erwinia phage vB_EamM-Bue1</name>
    <dbReference type="NCBI Taxonomy" id="2099338"/>
    <lineage>
        <taxon>Viruses</taxon>
        <taxon>Duplodnaviria</taxon>
        <taxon>Heunggongvirae</taxon>
        <taxon>Uroviricota</taxon>
        <taxon>Caudoviricetes</taxon>
        <taxon>Pantevenvirales</taxon>
        <taxon>Ackermannviridae</taxon>
        <taxon>Nezavisimistyvirus</taxon>
        <taxon>Nezavisimistyvirus bue1</taxon>
    </lineage>
</organism>
<keyword evidence="2" id="KW-1185">Reference proteome</keyword>
<evidence type="ECO:0000313" key="2">
    <source>
        <dbReference type="Proteomes" id="UP000242372"/>
    </source>
</evidence>
<dbReference type="GeneID" id="55607934"/>
<name>A0A2P1JUF6_9CAUD</name>
<evidence type="ECO:0000313" key="1">
    <source>
        <dbReference type="EMBL" id="AVO22979.1"/>
    </source>
</evidence>
<accession>A0A2P1JUF6</accession>
<sequence>MTADGRPVRFIARDAKIGGGSFDLVALITEPDGNEFIEWYESSKAYVEGHEWVIPCDAGAERTVRFS</sequence>
<protein>
    <submittedName>
        <fullName evidence="1">Uncharacterized protein</fullName>
    </submittedName>
</protein>